<keyword evidence="3" id="KW-0067">ATP-binding</keyword>
<dbReference type="GO" id="GO:0016887">
    <property type="term" value="F:ATP hydrolysis activity"/>
    <property type="evidence" value="ECO:0007669"/>
    <property type="project" value="InterPro"/>
</dbReference>
<protein>
    <recommendedName>
        <fullName evidence="4">ABC transporter domain-containing protein</fullName>
    </recommendedName>
</protein>
<evidence type="ECO:0000313" key="5">
    <source>
        <dbReference type="EMBL" id="GAH53743.1"/>
    </source>
</evidence>
<evidence type="ECO:0000256" key="2">
    <source>
        <dbReference type="ARBA" id="ARBA00022741"/>
    </source>
</evidence>
<feature type="domain" description="ABC transporter" evidence="4">
    <location>
        <begin position="6"/>
        <end position="55"/>
    </location>
</feature>
<accession>X1I839</accession>
<feature type="non-terminal residue" evidence="5">
    <location>
        <position position="1"/>
    </location>
</feature>
<dbReference type="Gene3D" id="3.40.50.300">
    <property type="entry name" value="P-loop containing nucleotide triphosphate hydrolases"/>
    <property type="match status" value="1"/>
</dbReference>
<dbReference type="InterPro" id="IPR050095">
    <property type="entry name" value="ECF_ABC_transporter_ATP-bd"/>
</dbReference>
<gene>
    <name evidence="5" type="ORF">S03H2_30113</name>
</gene>
<dbReference type="AlphaFoldDB" id="X1I839"/>
<keyword evidence="1" id="KW-0813">Transport</keyword>
<dbReference type="GO" id="GO:0043190">
    <property type="term" value="C:ATP-binding cassette (ABC) transporter complex"/>
    <property type="evidence" value="ECO:0007669"/>
    <property type="project" value="TreeGrafter"/>
</dbReference>
<comment type="caution">
    <text evidence="5">The sequence shown here is derived from an EMBL/GenBank/DDBJ whole genome shotgun (WGS) entry which is preliminary data.</text>
</comment>
<keyword evidence="2" id="KW-0547">Nucleotide-binding</keyword>
<dbReference type="SUPFAM" id="SSF52540">
    <property type="entry name" value="P-loop containing nucleoside triphosphate hydrolases"/>
    <property type="match status" value="1"/>
</dbReference>
<evidence type="ECO:0000256" key="3">
    <source>
        <dbReference type="ARBA" id="ARBA00022840"/>
    </source>
</evidence>
<dbReference type="InterPro" id="IPR003439">
    <property type="entry name" value="ABC_transporter-like_ATP-bd"/>
</dbReference>
<organism evidence="5">
    <name type="scientific">marine sediment metagenome</name>
    <dbReference type="NCBI Taxonomy" id="412755"/>
    <lineage>
        <taxon>unclassified sequences</taxon>
        <taxon>metagenomes</taxon>
        <taxon>ecological metagenomes</taxon>
    </lineage>
</organism>
<reference evidence="5" key="1">
    <citation type="journal article" date="2014" name="Front. Microbiol.">
        <title>High frequency of phylogenetically diverse reductive dehalogenase-homologous genes in deep subseafloor sedimentary metagenomes.</title>
        <authorList>
            <person name="Kawai M."/>
            <person name="Futagami T."/>
            <person name="Toyoda A."/>
            <person name="Takaki Y."/>
            <person name="Nishi S."/>
            <person name="Hori S."/>
            <person name="Arai W."/>
            <person name="Tsubouchi T."/>
            <person name="Morono Y."/>
            <person name="Uchiyama I."/>
            <person name="Ito T."/>
            <person name="Fujiyama A."/>
            <person name="Inagaki F."/>
            <person name="Takami H."/>
        </authorList>
    </citation>
    <scope>NUCLEOTIDE SEQUENCE</scope>
    <source>
        <strain evidence="5">Expedition CK06-06</strain>
    </source>
</reference>
<proteinExistence type="predicted"/>
<dbReference type="InterPro" id="IPR027417">
    <property type="entry name" value="P-loop_NTPase"/>
</dbReference>
<dbReference type="EMBL" id="BARU01018206">
    <property type="protein sequence ID" value="GAH53743.1"/>
    <property type="molecule type" value="Genomic_DNA"/>
</dbReference>
<dbReference type="GO" id="GO:0042626">
    <property type="term" value="F:ATPase-coupled transmembrane transporter activity"/>
    <property type="evidence" value="ECO:0007669"/>
    <property type="project" value="TreeGrafter"/>
</dbReference>
<dbReference type="PANTHER" id="PTHR43553">
    <property type="entry name" value="HEAVY METAL TRANSPORTER"/>
    <property type="match status" value="1"/>
</dbReference>
<evidence type="ECO:0000256" key="1">
    <source>
        <dbReference type="ARBA" id="ARBA00022448"/>
    </source>
</evidence>
<dbReference type="GO" id="GO:0005524">
    <property type="term" value="F:ATP binding"/>
    <property type="evidence" value="ECO:0007669"/>
    <property type="project" value="UniProtKB-KW"/>
</dbReference>
<evidence type="ECO:0000259" key="4">
    <source>
        <dbReference type="Pfam" id="PF00005"/>
    </source>
</evidence>
<dbReference type="Pfam" id="PF00005">
    <property type="entry name" value="ABC_tran"/>
    <property type="match status" value="1"/>
</dbReference>
<dbReference type="PANTHER" id="PTHR43553:SF24">
    <property type="entry name" value="ENERGY-COUPLING FACTOR TRANSPORTER ATP-BINDING PROTEIN ECFA1"/>
    <property type="match status" value="1"/>
</dbReference>
<sequence length="175" mass="20156">REEIQIKVDKVLKEFNLEKYRKRSPLNLSGGESKKIAIASIICRDPEILVFDEPTLGQDAKEIRFFVKLIHNELKKGKTIIIVTHSIEFTIEHSPRTVLMSKGRIIADGPTKNILTNEFLVENSSLIMPQIYQLRIELQKIGIDVPKEVVKEQEMINFLNNYLENKTTTIPEGRL</sequence>
<name>X1I839_9ZZZZ</name>